<protein>
    <submittedName>
        <fullName evidence="4">CRISPR-associated RAMP protein (TIGR02581 family)</fullName>
    </submittedName>
</protein>
<dbReference type="EMBL" id="QKUF01000004">
    <property type="protein sequence ID" value="PZW32801.1"/>
    <property type="molecule type" value="Genomic_DNA"/>
</dbReference>
<evidence type="ECO:0000259" key="3">
    <source>
        <dbReference type="Pfam" id="PF03787"/>
    </source>
</evidence>
<dbReference type="InterPro" id="IPR052216">
    <property type="entry name" value="CRISPR_Csm3_endoribonuclease"/>
</dbReference>
<keyword evidence="1" id="KW-0051">Antiviral defense</keyword>
<organism evidence="4 5">
    <name type="scientific">Thermosporothrix hazakensis</name>
    <dbReference type="NCBI Taxonomy" id="644383"/>
    <lineage>
        <taxon>Bacteria</taxon>
        <taxon>Bacillati</taxon>
        <taxon>Chloroflexota</taxon>
        <taxon>Ktedonobacteria</taxon>
        <taxon>Ktedonobacterales</taxon>
        <taxon>Thermosporotrichaceae</taxon>
        <taxon>Thermosporothrix</taxon>
    </lineage>
</organism>
<sequence length="339" mass="37901">MLKALVNEARLRLEIKTEGPLLIKTGYATVIGADMSPVITYRHGKKEVYIPGSSLKGIFRSHIEKVANSIHPQVACNPLSRPGDQKTENQGKNGEQLYRISCGSRLDDKQPSHEVYARSCPTCRLFGSTAFSSRIAIGDAYLSEENTGLETEIERRDSIAIDRLTGGVSGNAKFDMDVVAYGQIFLSDIHLRNFEIWQLGMLFVIIQDLEDQLIRIGSGRSRGQGKIKASIYNKPDKLHPGGVVLSTIRRSTASEPDNELWGLGHWLNEQAAIYGAEKNDLLRLEVPVPHEKHGVRNNRVFKDKALRSLKEQCIEAFIARMQEWSFPTEEGASAQRSQR</sequence>
<gene>
    <name evidence="4" type="ORF">EI42_01893</name>
</gene>
<dbReference type="PANTHER" id="PTHR35579">
    <property type="entry name" value="CRISPR SYSTEM CMS ENDORIBONUCLEASE CSM3"/>
    <property type="match status" value="1"/>
</dbReference>
<dbReference type="GO" id="GO:0051607">
    <property type="term" value="P:defense response to virus"/>
    <property type="evidence" value="ECO:0007669"/>
    <property type="project" value="UniProtKB-KW"/>
</dbReference>
<comment type="caution">
    <text evidence="4">The sequence shown here is derived from an EMBL/GenBank/DDBJ whole genome shotgun (WGS) entry which is preliminary data.</text>
</comment>
<accession>A0A326U9N7</accession>
<dbReference type="AlphaFoldDB" id="A0A326U9N7"/>
<evidence type="ECO:0000313" key="5">
    <source>
        <dbReference type="Proteomes" id="UP000248806"/>
    </source>
</evidence>
<dbReference type="RefSeq" id="WP_170142495.1">
    <property type="nucleotide sequence ID" value="NZ_BIFX01000002.1"/>
</dbReference>
<feature type="region of interest" description="Disordered" evidence="2">
    <location>
        <begin position="74"/>
        <end position="94"/>
    </location>
</feature>
<dbReference type="InterPro" id="IPR013411">
    <property type="entry name" value="CRISPR-assoc_RAMP_Csx7"/>
</dbReference>
<name>A0A326U9N7_THEHA</name>
<dbReference type="NCBIfam" id="TIGR02581">
    <property type="entry name" value="cas_cyan_RAMP"/>
    <property type="match status" value="1"/>
</dbReference>
<evidence type="ECO:0000256" key="2">
    <source>
        <dbReference type="SAM" id="MobiDB-lite"/>
    </source>
</evidence>
<dbReference type="PANTHER" id="PTHR35579:SF3">
    <property type="entry name" value="CRISPR SYSTEM CMS ENDORIBONUCLEASE CSM3"/>
    <property type="match status" value="1"/>
</dbReference>
<feature type="domain" description="CRISPR type III-associated protein" evidence="3">
    <location>
        <begin position="14"/>
        <end position="228"/>
    </location>
</feature>
<keyword evidence="5" id="KW-1185">Reference proteome</keyword>
<reference evidence="4 5" key="1">
    <citation type="submission" date="2018-06" db="EMBL/GenBank/DDBJ databases">
        <title>Genomic Encyclopedia of Archaeal and Bacterial Type Strains, Phase II (KMG-II): from individual species to whole genera.</title>
        <authorList>
            <person name="Goeker M."/>
        </authorList>
    </citation>
    <scope>NUCLEOTIDE SEQUENCE [LARGE SCALE GENOMIC DNA]</scope>
    <source>
        <strain evidence="4 5">ATCC BAA-1881</strain>
    </source>
</reference>
<dbReference type="Proteomes" id="UP000248806">
    <property type="component" value="Unassembled WGS sequence"/>
</dbReference>
<proteinExistence type="predicted"/>
<evidence type="ECO:0000313" key="4">
    <source>
        <dbReference type="EMBL" id="PZW32801.1"/>
    </source>
</evidence>
<dbReference type="Pfam" id="PF03787">
    <property type="entry name" value="RAMPs"/>
    <property type="match status" value="1"/>
</dbReference>
<dbReference type="InterPro" id="IPR005537">
    <property type="entry name" value="RAMP_III_fam"/>
</dbReference>
<evidence type="ECO:0000256" key="1">
    <source>
        <dbReference type="ARBA" id="ARBA00023118"/>
    </source>
</evidence>